<sequence length="101" mass="12015">MEGYLYESNLGYYLINSSATYNVVGIEFGSFENKFISKDDIHTNYSLVQFNAENVKNILDCYDIYRNKINYSRLDNHHELEYNGKIYIIKGWYDFYKFVSG</sequence>
<protein>
    <submittedName>
        <fullName evidence="1">Uncharacterized protein</fullName>
    </submittedName>
</protein>
<proteinExistence type="predicted"/>
<evidence type="ECO:0000313" key="1">
    <source>
        <dbReference type="EMBL" id="QHT03029.1"/>
    </source>
</evidence>
<accession>A0A6C0CH69</accession>
<organism evidence="1">
    <name type="scientific">viral metagenome</name>
    <dbReference type="NCBI Taxonomy" id="1070528"/>
    <lineage>
        <taxon>unclassified sequences</taxon>
        <taxon>metagenomes</taxon>
        <taxon>organismal metagenomes</taxon>
    </lineage>
</organism>
<dbReference type="EMBL" id="MN739404">
    <property type="protein sequence ID" value="QHT03029.1"/>
    <property type="molecule type" value="Genomic_DNA"/>
</dbReference>
<name>A0A6C0CH69_9ZZZZ</name>
<reference evidence="1" key="1">
    <citation type="journal article" date="2020" name="Nature">
        <title>Giant virus diversity and host interactions through global metagenomics.</title>
        <authorList>
            <person name="Schulz F."/>
            <person name="Roux S."/>
            <person name="Paez-Espino D."/>
            <person name="Jungbluth S."/>
            <person name="Walsh D.A."/>
            <person name="Denef V.J."/>
            <person name="McMahon K.D."/>
            <person name="Konstantinidis K.T."/>
            <person name="Eloe-Fadrosh E.A."/>
            <person name="Kyrpides N.C."/>
            <person name="Woyke T."/>
        </authorList>
    </citation>
    <scope>NUCLEOTIDE SEQUENCE</scope>
    <source>
        <strain evidence="1">GVMAG-M-3300020727-4</strain>
    </source>
</reference>
<dbReference type="AlphaFoldDB" id="A0A6C0CH69"/>